<dbReference type="Proteomes" id="UP001189624">
    <property type="component" value="Chromosome 3"/>
</dbReference>
<dbReference type="AlphaFoldDB" id="A0AA86S1G6"/>
<protein>
    <submittedName>
        <fullName evidence="1">Uncharacterized protein</fullName>
    </submittedName>
</protein>
<dbReference type="Gramene" id="rna-AYBTSS11_LOCUS8623">
    <property type="protein sequence ID" value="CAJ1938522.1"/>
    <property type="gene ID" value="gene-AYBTSS11_LOCUS8623"/>
</dbReference>
<organism evidence="1 2">
    <name type="scientific">Sphenostylis stenocarpa</name>
    <dbReference type="NCBI Taxonomy" id="92480"/>
    <lineage>
        <taxon>Eukaryota</taxon>
        <taxon>Viridiplantae</taxon>
        <taxon>Streptophyta</taxon>
        <taxon>Embryophyta</taxon>
        <taxon>Tracheophyta</taxon>
        <taxon>Spermatophyta</taxon>
        <taxon>Magnoliopsida</taxon>
        <taxon>eudicotyledons</taxon>
        <taxon>Gunneridae</taxon>
        <taxon>Pentapetalae</taxon>
        <taxon>rosids</taxon>
        <taxon>fabids</taxon>
        <taxon>Fabales</taxon>
        <taxon>Fabaceae</taxon>
        <taxon>Papilionoideae</taxon>
        <taxon>50 kb inversion clade</taxon>
        <taxon>NPAAA clade</taxon>
        <taxon>indigoferoid/millettioid clade</taxon>
        <taxon>Phaseoleae</taxon>
        <taxon>Sphenostylis</taxon>
    </lineage>
</organism>
<dbReference type="EMBL" id="OY731400">
    <property type="protein sequence ID" value="CAJ1938522.1"/>
    <property type="molecule type" value="Genomic_DNA"/>
</dbReference>
<accession>A0AA86S1G6</accession>
<reference evidence="1" key="1">
    <citation type="submission" date="2023-10" db="EMBL/GenBank/DDBJ databases">
        <authorList>
            <person name="Domelevo Entfellner J.-B."/>
        </authorList>
    </citation>
    <scope>NUCLEOTIDE SEQUENCE</scope>
</reference>
<keyword evidence="2" id="KW-1185">Reference proteome</keyword>
<gene>
    <name evidence="1" type="ORF">AYBTSS11_LOCUS8623</name>
</gene>
<sequence length="68" mass="7380">MKVLAGVYKSRFAAALGWVAVKTSTRGEQEIQMLAKGPGAFRTLRRWGSPFAITNHGENNEDSIVTAS</sequence>
<proteinExistence type="predicted"/>
<name>A0AA86S1G6_9FABA</name>
<evidence type="ECO:0000313" key="2">
    <source>
        <dbReference type="Proteomes" id="UP001189624"/>
    </source>
</evidence>
<evidence type="ECO:0000313" key="1">
    <source>
        <dbReference type="EMBL" id="CAJ1938522.1"/>
    </source>
</evidence>